<accession>A0A210QV37</accession>
<comment type="function">
    <text evidence="17">Involved in glycoprotein quality control targeting of misfolded glycoproteins for degradation. It primarily trims a single alpha-1,2-linked mannose residue from Man(9)GlcNAc(2) to produce Man(8)GlcNAc(2), but at high enzyme concentrations, as found in the ER quality control compartment (ERQC), it further trims the carbohydrates to Man(5-6)GlcNAc(2).</text>
</comment>
<keyword evidence="12 22" id="KW-0472">Membrane</keyword>
<dbReference type="PANTHER" id="PTHR11742">
    <property type="entry name" value="MANNOSYL-OLIGOSACCHARIDE ALPHA-1,2-MANNOSIDASE-RELATED"/>
    <property type="match status" value="1"/>
</dbReference>
<dbReference type="SUPFAM" id="SSF48225">
    <property type="entry name" value="Seven-hairpin glycosidases"/>
    <property type="match status" value="1"/>
</dbReference>
<reference evidence="23 24" key="1">
    <citation type="journal article" date="2017" name="Nat. Ecol. Evol.">
        <title>Scallop genome provides insights into evolution of bilaterian karyotype and development.</title>
        <authorList>
            <person name="Wang S."/>
            <person name="Zhang J."/>
            <person name="Jiao W."/>
            <person name="Li J."/>
            <person name="Xun X."/>
            <person name="Sun Y."/>
            <person name="Guo X."/>
            <person name="Huan P."/>
            <person name="Dong B."/>
            <person name="Zhang L."/>
            <person name="Hu X."/>
            <person name="Sun X."/>
            <person name="Wang J."/>
            <person name="Zhao C."/>
            <person name="Wang Y."/>
            <person name="Wang D."/>
            <person name="Huang X."/>
            <person name="Wang R."/>
            <person name="Lv J."/>
            <person name="Li Y."/>
            <person name="Zhang Z."/>
            <person name="Liu B."/>
            <person name="Lu W."/>
            <person name="Hui Y."/>
            <person name="Liang J."/>
            <person name="Zhou Z."/>
            <person name="Hou R."/>
            <person name="Li X."/>
            <person name="Liu Y."/>
            <person name="Li H."/>
            <person name="Ning X."/>
            <person name="Lin Y."/>
            <person name="Zhao L."/>
            <person name="Xing Q."/>
            <person name="Dou J."/>
            <person name="Li Y."/>
            <person name="Mao J."/>
            <person name="Guo H."/>
            <person name="Dou H."/>
            <person name="Li T."/>
            <person name="Mu C."/>
            <person name="Jiang W."/>
            <person name="Fu Q."/>
            <person name="Fu X."/>
            <person name="Miao Y."/>
            <person name="Liu J."/>
            <person name="Yu Q."/>
            <person name="Li R."/>
            <person name="Liao H."/>
            <person name="Li X."/>
            <person name="Kong Y."/>
            <person name="Jiang Z."/>
            <person name="Chourrout D."/>
            <person name="Li R."/>
            <person name="Bao Z."/>
        </authorList>
    </citation>
    <scope>NUCLEOTIDE SEQUENCE [LARGE SCALE GENOMIC DNA]</scope>
    <source>
        <strain evidence="23 24">PY_sf001</strain>
    </source>
</reference>
<feature type="disulfide bond" evidence="19">
    <location>
        <begin position="518"/>
        <end position="547"/>
    </location>
</feature>
<evidence type="ECO:0000256" key="5">
    <source>
        <dbReference type="ARBA" id="ARBA00022692"/>
    </source>
</evidence>
<evidence type="ECO:0000256" key="1">
    <source>
        <dbReference type="ARBA" id="ARBA00001913"/>
    </source>
</evidence>
<feature type="compositionally biased region" description="Polar residues" evidence="21">
    <location>
        <begin position="103"/>
        <end position="113"/>
    </location>
</feature>
<feature type="region of interest" description="Disordered" evidence="21">
    <location>
        <begin position="66"/>
        <end position="122"/>
    </location>
</feature>
<evidence type="ECO:0000313" key="24">
    <source>
        <dbReference type="Proteomes" id="UP000242188"/>
    </source>
</evidence>
<keyword evidence="24" id="KW-1185">Reference proteome</keyword>
<organism evidence="23 24">
    <name type="scientific">Mizuhopecten yessoensis</name>
    <name type="common">Japanese scallop</name>
    <name type="synonym">Patinopecten yessoensis</name>
    <dbReference type="NCBI Taxonomy" id="6573"/>
    <lineage>
        <taxon>Eukaryota</taxon>
        <taxon>Metazoa</taxon>
        <taxon>Spiralia</taxon>
        <taxon>Lophotrochozoa</taxon>
        <taxon>Mollusca</taxon>
        <taxon>Bivalvia</taxon>
        <taxon>Autobranchia</taxon>
        <taxon>Pteriomorphia</taxon>
        <taxon>Pectinida</taxon>
        <taxon>Pectinoidea</taxon>
        <taxon>Pectinidae</taxon>
        <taxon>Mizuhopecten</taxon>
    </lineage>
</organism>
<comment type="subcellular location">
    <subcellularLocation>
        <location evidence="2">Endoplasmic reticulum membrane</location>
        <topology evidence="2">Single-pass type II membrane protein</topology>
    </subcellularLocation>
</comment>
<dbReference type="GO" id="GO:0004571">
    <property type="term" value="F:mannosyl-oligosaccharide 1,2-alpha-mannosidase activity"/>
    <property type="evidence" value="ECO:0007669"/>
    <property type="project" value="UniProtKB-EC"/>
</dbReference>
<dbReference type="EMBL" id="NEDP02001728">
    <property type="protein sequence ID" value="OWF52591.1"/>
    <property type="molecule type" value="Genomic_DNA"/>
</dbReference>
<evidence type="ECO:0000256" key="14">
    <source>
        <dbReference type="ARBA" id="ARBA00023295"/>
    </source>
</evidence>
<gene>
    <name evidence="23" type="ORF">KP79_PYT04056</name>
</gene>
<comment type="catalytic activity">
    <reaction evidence="16">
        <text>N(4)-(alpha-D-Man-(1-&gt;2)-alpha-D-Man-(1-&gt;2)-alpha-D-Man-(1-&gt;3)-[alpha-D-Man-(1-&gt;2)-alpha-D-Man-(1-&gt;3)-[alpha-D-Man-(1-&gt;2)-alpha-D-Man-(1-&gt;6)]-alpha-D-Man-(1-&gt;6)]-beta-D-Man-(1-&gt;4)-beta-D-GlcNAc-(1-&gt;4)-beta-D-GlcNAc)-L-asparaginyl-[protein] (N-glucan mannose isomer 9A1,2,3B1,2,3) + 4 H2O = N(4)-(alpha-D-Man-(1-&gt;3)-[alpha-D-Man-(1-&gt;3)-[alpha-D-Man-(1-&gt;6)]-alpha-D-Man-(1-&gt;6)]-beta-D-Man-(1-&gt;4)-beta-D-GlcNAc-(1-&gt;4)-beta-D-GlcNAc)-L-asparaginyl-[protein] (N-glucan mannose isomer 5A1,2) + 4 beta-D-mannose</text>
        <dbReference type="Rhea" id="RHEA:56008"/>
        <dbReference type="Rhea" id="RHEA-COMP:14356"/>
        <dbReference type="Rhea" id="RHEA-COMP:14367"/>
        <dbReference type="ChEBI" id="CHEBI:15377"/>
        <dbReference type="ChEBI" id="CHEBI:28563"/>
        <dbReference type="ChEBI" id="CHEBI:59087"/>
        <dbReference type="ChEBI" id="CHEBI:139493"/>
        <dbReference type="EC" id="3.2.1.113"/>
    </reaction>
</comment>
<evidence type="ECO:0000256" key="16">
    <source>
        <dbReference type="ARBA" id="ARBA00048605"/>
    </source>
</evidence>
<comment type="similarity">
    <text evidence="4 20">Belongs to the glycosyl hydrolase 47 family.</text>
</comment>
<name>A0A210QV37_MIZYE</name>
<keyword evidence="13 19" id="KW-1015">Disulfide bond</keyword>
<evidence type="ECO:0000256" key="8">
    <source>
        <dbReference type="ARBA" id="ARBA00022824"/>
    </source>
</evidence>
<evidence type="ECO:0000256" key="20">
    <source>
        <dbReference type="RuleBase" id="RU361193"/>
    </source>
</evidence>
<dbReference type="GO" id="GO:0005509">
    <property type="term" value="F:calcium ion binding"/>
    <property type="evidence" value="ECO:0007669"/>
    <property type="project" value="InterPro"/>
</dbReference>
<evidence type="ECO:0000256" key="3">
    <source>
        <dbReference type="ARBA" id="ARBA00004922"/>
    </source>
</evidence>
<feature type="compositionally biased region" description="Basic and acidic residues" evidence="21">
    <location>
        <begin position="176"/>
        <end position="202"/>
    </location>
</feature>
<keyword evidence="5 22" id="KW-0812">Transmembrane</keyword>
<keyword evidence="8" id="KW-0256">Endoplasmic reticulum</keyword>
<dbReference type="GO" id="GO:0005975">
    <property type="term" value="P:carbohydrate metabolic process"/>
    <property type="evidence" value="ECO:0007669"/>
    <property type="project" value="InterPro"/>
</dbReference>
<keyword evidence="14 20" id="KW-0326">Glycosidase</keyword>
<dbReference type="Proteomes" id="UP000242188">
    <property type="component" value="Unassembled WGS sequence"/>
</dbReference>
<dbReference type="FunFam" id="1.50.10.10:FF:000010">
    <property type="entry name" value="alpha-1,2-Mannosidase"/>
    <property type="match status" value="1"/>
</dbReference>
<dbReference type="AlphaFoldDB" id="A0A210QV37"/>
<feature type="active site" description="Proton donor" evidence="18">
    <location>
        <position position="321"/>
    </location>
</feature>
<dbReference type="InterPro" id="IPR012341">
    <property type="entry name" value="6hp_glycosidase-like_sf"/>
</dbReference>
<evidence type="ECO:0000256" key="18">
    <source>
        <dbReference type="PIRSR" id="PIRSR601382-1"/>
    </source>
</evidence>
<evidence type="ECO:0000256" key="22">
    <source>
        <dbReference type="SAM" id="Phobius"/>
    </source>
</evidence>
<feature type="compositionally biased region" description="Basic and acidic residues" evidence="21">
    <location>
        <begin position="68"/>
        <end position="81"/>
    </location>
</feature>
<evidence type="ECO:0000256" key="7">
    <source>
        <dbReference type="ARBA" id="ARBA00022801"/>
    </source>
</evidence>
<comment type="pathway">
    <text evidence="3">Protein modification; protein glycosylation.</text>
</comment>
<feature type="region of interest" description="Disordered" evidence="21">
    <location>
        <begin position="139"/>
        <end position="235"/>
    </location>
</feature>
<dbReference type="GO" id="GO:0034976">
    <property type="term" value="P:response to endoplasmic reticulum stress"/>
    <property type="evidence" value="ECO:0007669"/>
    <property type="project" value="UniProtKB-ARBA"/>
</dbReference>
<comment type="caution">
    <text evidence="23">The sequence shown here is derived from an EMBL/GenBank/DDBJ whole genome shotgun (WGS) entry which is preliminary data.</text>
</comment>
<comment type="cofactor">
    <cofactor evidence="1">
        <name>Ca(2+)</name>
        <dbReference type="ChEBI" id="CHEBI:29108"/>
    </cofactor>
</comment>
<evidence type="ECO:0000256" key="9">
    <source>
        <dbReference type="ARBA" id="ARBA00022837"/>
    </source>
</evidence>
<dbReference type="InterPro" id="IPR036026">
    <property type="entry name" value="Seven-hairpin_glycosidases"/>
</dbReference>
<dbReference type="PANTHER" id="PTHR11742:SF55">
    <property type="entry name" value="ENDOPLASMIC RETICULUM MANNOSYL-OLIGOSACCHARIDE 1,2-ALPHA-MANNOSIDASE"/>
    <property type="match status" value="1"/>
</dbReference>
<keyword evidence="6" id="KW-0479">Metal-binding</keyword>
<feature type="active site" description="Proton donor" evidence="18">
    <location>
        <position position="561"/>
    </location>
</feature>
<evidence type="ECO:0000256" key="12">
    <source>
        <dbReference type="ARBA" id="ARBA00023136"/>
    </source>
</evidence>
<evidence type="ECO:0000313" key="23">
    <source>
        <dbReference type="EMBL" id="OWF52591.1"/>
    </source>
</evidence>
<dbReference type="Pfam" id="PF01532">
    <property type="entry name" value="Glyco_hydro_47"/>
    <property type="match status" value="1"/>
</dbReference>
<keyword evidence="10" id="KW-0735">Signal-anchor</keyword>
<dbReference type="GO" id="GO:0010498">
    <property type="term" value="P:proteasomal protein catabolic process"/>
    <property type="evidence" value="ECO:0007669"/>
    <property type="project" value="UniProtKB-ARBA"/>
</dbReference>
<sequence>MSGAKRDFLSISLGFDDDQKETRKRQSVWRVWKRLSSLQRSVICLILVLGGLSALYILPAIHHGNRLSGDDSKSSKDKRQAVDSISHNADNGGEFFQDKILGQGNNDNQQIQAPQPGLPKLNKHDDLKRVAKQQINEYNKRLQKQRRPGMKPPLQPKHVVDRPPNGGGEEVGLLPPDEKQEILERDENGDNGKEDDNDKDDNVDGQLNQPEKGADPDFNVDQHVVPPYDYFNQDGKRTDRQEAVVDAFRYAWKAYKKYAWGHDEFHPITRTHSEWFGVGLTIVDSLDTLVIMGLKPEFDDAREWVATELTFEKDKDVNLFEITIRVLGGLLATYHLTGDDLFKEKATDLGNRLLPCFNSPSNVPFSDVNLMTSRAHAPRWGPDSSTSEVTTIQIEFRDLSRVTKDDKYEKAVMAVSNHIHSLPKKDGLVPIFVNANTGSFRGTSTITFGARGDSYYEYLLKQWIQTGKTMNMFKDDFVNAIDGVKKHLLRESSPSKLLYLGELLGGRTFSPKMDHLVCYLPGTMALGYKNGLPSDHFDIAKRLTETCYQMYARMPTKLSPEIVYFSQAAQSKEDLIVKAPDAHNLLRPETVESLFYMYRLTGDKKYQEMGWNIFQAFLKHTKVENGGFSSIHNTNFWLFPSLLAKDYNLVYLLSIRIGGSYWIVTLG</sequence>
<evidence type="ECO:0000256" key="19">
    <source>
        <dbReference type="PIRSR" id="PIRSR601382-3"/>
    </source>
</evidence>
<dbReference type="InterPro" id="IPR050749">
    <property type="entry name" value="Glycosyl_Hydrolase_47"/>
</dbReference>
<evidence type="ECO:0000256" key="4">
    <source>
        <dbReference type="ARBA" id="ARBA00007658"/>
    </source>
</evidence>
<dbReference type="OrthoDB" id="8118055at2759"/>
<evidence type="ECO:0000256" key="21">
    <source>
        <dbReference type="SAM" id="MobiDB-lite"/>
    </source>
</evidence>
<keyword evidence="7 20" id="KW-0378">Hydrolase</keyword>
<dbReference type="EC" id="3.2.1.-" evidence="20"/>
<evidence type="ECO:0000256" key="10">
    <source>
        <dbReference type="ARBA" id="ARBA00022968"/>
    </source>
</evidence>
<evidence type="ECO:0000256" key="2">
    <source>
        <dbReference type="ARBA" id="ARBA00004648"/>
    </source>
</evidence>
<dbReference type="GO" id="GO:0005789">
    <property type="term" value="C:endoplasmic reticulum membrane"/>
    <property type="evidence" value="ECO:0007669"/>
    <property type="project" value="UniProtKB-SubCell"/>
</dbReference>
<dbReference type="Gene3D" id="1.50.10.10">
    <property type="match status" value="1"/>
</dbReference>
<protein>
    <recommendedName>
        <fullName evidence="20">alpha-1,2-Mannosidase</fullName>
        <ecNumber evidence="20">3.2.1.-</ecNumber>
    </recommendedName>
</protein>
<dbReference type="PRINTS" id="PR00747">
    <property type="entry name" value="GLYHDRLASE47"/>
</dbReference>
<dbReference type="InterPro" id="IPR001382">
    <property type="entry name" value="Glyco_hydro_47"/>
</dbReference>
<feature type="active site" evidence="18">
    <location>
        <position position="453"/>
    </location>
</feature>
<evidence type="ECO:0000256" key="6">
    <source>
        <dbReference type="ARBA" id="ARBA00022723"/>
    </source>
</evidence>
<evidence type="ECO:0000256" key="13">
    <source>
        <dbReference type="ARBA" id="ARBA00023157"/>
    </source>
</evidence>
<feature type="active site" evidence="18">
    <location>
        <position position="589"/>
    </location>
</feature>
<feature type="transmembrane region" description="Helical" evidence="22">
    <location>
        <begin position="42"/>
        <end position="61"/>
    </location>
</feature>
<keyword evidence="11 22" id="KW-1133">Transmembrane helix</keyword>
<proteinExistence type="inferred from homology"/>
<keyword evidence="9" id="KW-0106">Calcium</keyword>
<dbReference type="STRING" id="6573.A0A210QV37"/>
<evidence type="ECO:0000256" key="17">
    <source>
        <dbReference type="ARBA" id="ARBA00053655"/>
    </source>
</evidence>
<comment type="catalytic activity">
    <reaction evidence="15">
        <text>N(4)-(alpha-D-Man-(1-&gt;2)-alpha-D-Man-(1-&gt;2)-alpha-D-Man-(1-&gt;3)-[alpha-D-Man-(1-&gt;3)-[alpha-D-Man-(1-&gt;2)-alpha-D-Man-(1-&gt;6)]-alpha-D-Man-(1-&gt;6)]-beta-D-Man-(1-&gt;4)-beta-D-GlcNAc-(1-&gt;4)-beta-D-GlcNAc)-L-asparaginyl-[protein] (N-glucan mannose isomer 8A1,2,3B1,3) + 3 H2O = N(4)-(alpha-D-Man-(1-&gt;3)-[alpha-D-Man-(1-&gt;3)-[alpha-D-Man-(1-&gt;6)]-alpha-D-Man-(1-&gt;6)]-beta-D-Man-(1-&gt;4)-beta-D-GlcNAc-(1-&gt;4)-beta-D-GlcNAc)-L-asparaginyl-[protein] (N-glucan mannose isomer 5A1,2) + 3 beta-D-mannose</text>
        <dbReference type="Rhea" id="RHEA:56028"/>
        <dbReference type="Rhea" id="RHEA-COMP:14358"/>
        <dbReference type="Rhea" id="RHEA-COMP:14367"/>
        <dbReference type="ChEBI" id="CHEBI:15377"/>
        <dbReference type="ChEBI" id="CHEBI:28563"/>
        <dbReference type="ChEBI" id="CHEBI:59087"/>
        <dbReference type="ChEBI" id="CHEBI:60628"/>
        <dbReference type="EC" id="3.2.1.113"/>
    </reaction>
</comment>
<evidence type="ECO:0000256" key="11">
    <source>
        <dbReference type="ARBA" id="ARBA00022989"/>
    </source>
</evidence>
<evidence type="ECO:0000256" key="15">
    <source>
        <dbReference type="ARBA" id="ARBA00047669"/>
    </source>
</evidence>